<proteinExistence type="predicted"/>
<accession>A0ABQ9HKI5</accession>
<gene>
    <name evidence="1" type="ORF">PR048_011049</name>
</gene>
<protein>
    <submittedName>
        <fullName evidence="1">Uncharacterized protein</fullName>
    </submittedName>
</protein>
<evidence type="ECO:0000313" key="2">
    <source>
        <dbReference type="Proteomes" id="UP001159363"/>
    </source>
</evidence>
<reference evidence="1 2" key="1">
    <citation type="submission" date="2023-02" db="EMBL/GenBank/DDBJ databases">
        <title>LHISI_Scaffold_Assembly.</title>
        <authorList>
            <person name="Stuart O.P."/>
            <person name="Cleave R."/>
            <person name="Magrath M.J.L."/>
            <person name="Mikheyev A.S."/>
        </authorList>
    </citation>
    <scope>NUCLEOTIDE SEQUENCE [LARGE SCALE GENOMIC DNA]</scope>
    <source>
        <strain evidence="1">Daus_M_001</strain>
        <tissue evidence="1">Leg muscle</tissue>
    </source>
</reference>
<dbReference type="Proteomes" id="UP001159363">
    <property type="component" value="Chromosome X"/>
</dbReference>
<comment type="caution">
    <text evidence="1">The sequence shown here is derived from an EMBL/GenBank/DDBJ whole genome shotgun (WGS) entry which is preliminary data.</text>
</comment>
<dbReference type="EMBL" id="JARBHB010000004">
    <property type="protein sequence ID" value="KAJ8884853.1"/>
    <property type="molecule type" value="Genomic_DNA"/>
</dbReference>
<sequence>MSSVAETGFQFGGEGATFTHPPIKVGGSGALPRVSSPYIGCRPECKISLTYRLQVLLPYRRDHTDFRAGTSGRCCRLVGDLPFLHPCIPTLLHTHIIRPQLALKAIADQGVSPWSDERGNGFSQQECPTLRPLGQCKERVASALCLGDGMQIVHRSRSRGEGLSTIGLNIISVVIMTTNPQHHMCGHMHMHFHPSLLVNGAAVAERLARSPPTKADQFQSLMGSPDFRMWELCRTMPLVGGFSRGSPASPAPSFQHCSIFTSTTLISSEDLAVKSLPNLFPHSLLVNPLHLTLLLKQYPRLNIFNRIWSYFQTPALNLIPTVVRPYRTYLVP</sequence>
<organism evidence="1 2">
    <name type="scientific">Dryococelus australis</name>
    <dbReference type="NCBI Taxonomy" id="614101"/>
    <lineage>
        <taxon>Eukaryota</taxon>
        <taxon>Metazoa</taxon>
        <taxon>Ecdysozoa</taxon>
        <taxon>Arthropoda</taxon>
        <taxon>Hexapoda</taxon>
        <taxon>Insecta</taxon>
        <taxon>Pterygota</taxon>
        <taxon>Neoptera</taxon>
        <taxon>Polyneoptera</taxon>
        <taxon>Phasmatodea</taxon>
        <taxon>Verophasmatodea</taxon>
        <taxon>Anareolatae</taxon>
        <taxon>Phasmatidae</taxon>
        <taxon>Eurycanthinae</taxon>
        <taxon>Dryococelus</taxon>
    </lineage>
</organism>
<keyword evidence="2" id="KW-1185">Reference proteome</keyword>
<evidence type="ECO:0000313" key="1">
    <source>
        <dbReference type="EMBL" id="KAJ8884853.1"/>
    </source>
</evidence>
<name>A0ABQ9HKI5_9NEOP</name>